<feature type="compositionally biased region" description="Low complexity" evidence="1">
    <location>
        <begin position="62"/>
        <end position="86"/>
    </location>
</feature>
<feature type="region of interest" description="Disordered" evidence="1">
    <location>
        <begin position="248"/>
        <end position="407"/>
    </location>
</feature>
<name>A0A1L9V6C6_ASPGL</name>
<feature type="compositionally biased region" description="Polar residues" evidence="1">
    <location>
        <begin position="293"/>
        <end position="303"/>
    </location>
</feature>
<feature type="compositionally biased region" description="Polar residues" evidence="1">
    <location>
        <begin position="397"/>
        <end position="407"/>
    </location>
</feature>
<dbReference type="EMBL" id="KV878918">
    <property type="protein sequence ID" value="OJJ79441.1"/>
    <property type="molecule type" value="Genomic_DNA"/>
</dbReference>
<accession>A0A1L9V6C6</accession>
<evidence type="ECO:0000256" key="1">
    <source>
        <dbReference type="SAM" id="MobiDB-lite"/>
    </source>
</evidence>
<feature type="region of interest" description="Disordered" evidence="1">
    <location>
        <begin position="570"/>
        <end position="890"/>
    </location>
</feature>
<feature type="compositionally biased region" description="Polar residues" evidence="1">
    <location>
        <begin position="738"/>
        <end position="751"/>
    </location>
</feature>
<protein>
    <recommendedName>
        <fullName evidence="4">LPXTG-motif cell wall anchor domain protein</fullName>
    </recommendedName>
</protein>
<feature type="compositionally biased region" description="Low complexity" evidence="1">
    <location>
        <begin position="319"/>
        <end position="335"/>
    </location>
</feature>
<feature type="compositionally biased region" description="Polar residues" evidence="1">
    <location>
        <begin position="266"/>
        <end position="281"/>
    </location>
</feature>
<dbReference type="GeneID" id="34464083"/>
<feature type="compositionally biased region" description="Low complexity" evidence="1">
    <location>
        <begin position="432"/>
        <end position="443"/>
    </location>
</feature>
<feature type="compositionally biased region" description="Polar residues" evidence="1">
    <location>
        <begin position="685"/>
        <end position="695"/>
    </location>
</feature>
<feature type="compositionally biased region" description="Polar residues" evidence="1">
    <location>
        <begin position="786"/>
        <end position="796"/>
    </location>
</feature>
<feature type="compositionally biased region" description="Polar residues" evidence="1">
    <location>
        <begin position="871"/>
        <end position="886"/>
    </location>
</feature>
<reference evidence="3" key="1">
    <citation type="journal article" date="2017" name="Genome Biol.">
        <title>Comparative genomics reveals high biological diversity and specific adaptations in the industrially and medically important fungal genus Aspergillus.</title>
        <authorList>
            <person name="de Vries R.P."/>
            <person name="Riley R."/>
            <person name="Wiebenga A."/>
            <person name="Aguilar-Osorio G."/>
            <person name="Amillis S."/>
            <person name="Uchima C.A."/>
            <person name="Anderluh G."/>
            <person name="Asadollahi M."/>
            <person name="Askin M."/>
            <person name="Barry K."/>
            <person name="Battaglia E."/>
            <person name="Bayram O."/>
            <person name="Benocci T."/>
            <person name="Braus-Stromeyer S.A."/>
            <person name="Caldana C."/>
            <person name="Canovas D."/>
            <person name="Cerqueira G.C."/>
            <person name="Chen F."/>
            <person name="Chen W."/>
            <person name="Choi C."/>
            <person name="Clum A."/>
            <person name="Dos Santos R.A."/>
            <person name="Damasio A.R."/>
            <person name="Diallinas G."/>
            <person name="Emri T."/>
            <person name="Fekete E."/>
            <person name="Flipphi M."/>
            <person name="Freyberg S."/>
            <person name="Gallo A."/>
            <person name="Gournas C."/>
            <person name="Habgood R."/>
            <person name="Hainaut M."/>
            <person name="Harispe M.L."/>
            <person name="Henrissat B."/>
            <person name="Hilden K.S."/>
            <person name="Hope R."/>
            <person name="Hossain A."/>
            <person name="Karabika E."/>
            <person name="Karaffa L."/>
            <person name="Karanyi Z."/>
            <person name="Krasevec N."/>
            <person name="Kuo A."/>
            <person name="Kusch H."/>
            <person name="LaButti K."/>
            <person name="Lagendijk E.L."/>
            <person name="Lapidus A."/>
            <person name="Levasseur A."/>
            <person name="Lindquist E."/>
            <person name="Lipzen A."/>
            <person name="Logrieco A.F."/>
            <person name="MacCabe A."/>
            <person name="Maekelae M.R."/>
            <person name="Malavazi I."/>
            <person name="Melin P."/>
            <person name="Meyer V."/>
            <person name="Mielnichuk N."/>
            <person name="Miskei M."/>
            <person name="Molnar A.P."/>
            <person name="Mule G."/>
            <person name="Ngan C.Y."/>
            <person name="Orejas M."/>
            <person name="Orosz E."/>
            <person name="Ouedraogo J.P."/>
            <person name="Overkamp K.M."/>
            <person name="Park H.-S."/>
            <person name="Perrone G."/>
            <person name="Piumi F."/>
            <person name="Punt P.J."/>
            <person name="Ram A.F."/>
            <person name="Ramon A."/>
            <person name="Rauscher S."/>
            <person name="Record E."/>
            <person name="Riano-Pachon D.M."/>
            <person name="Robert V."/>
            <person name="Roehrig J."/>
            <person name="Ruller R."/>
            <person name="Salamov A."/>
            <person name="Salih N.S."/>
            <person name="Samson R.A."/>
            <person name="Sandor E."/>
            <person name="Sanguinetti M."/>
            <person name="Schuetze T."/>
            <person name="Sepcic K."/>
            <person name="Shelest E."/>
            <person name="Sherlock G."/>
            <person name="Sophianopoulou V."/>
            <person name="Squina F.M."/>
            <person name="Sun H."/>
            <person name="Susca A."/>
            <person name="Todd R.B."/>
            <person name="Tsang A."/>
            <person name="Unkles S.E."/>
            <person name="van de Wiele N."/>
            <person name="van Rossen-Uffink D."/>
            <person name="Oliveira J.V."/>
            <person name="Vesth T.C."/>
            <person name="Visser J."/>
            <person name="Yu J.-H."/>
            <person name="Zhou M."/>
            <person name="Andersen M.R."/>
            <person name="Archer D.B."/>
            <person name="Baker S.E."/>
            <person name="Benoit I."/>
            <person name="Brakhage A.A."/>
            <person name="Braus G.H."/>
            <person name="Fischer R."/>
            <person name="Frisvad J.C."/>
            <person name="Goldman G.H."/>
            <person name="Houbraken J."/>
            <person name="Oakley B."/>
            <person name="Pocsi I."/>
            <person name="Scazzocchio C."/>
            <person name="Seiboth B."/>
            <person name="vanKuyk P.A."/>
            <person name="Wortman J."/>
            <person name="Dyer P.S."/>
            <person name="Grigoriev I.V."/>
        </authorList>
    </citation>
    <scope>NUCLEOTIDE SEQUENCE [LARGE SCALE GENOMIC DNA]</scope>
    <source>
        <strain evidence="3">CBS 516.65</strain>
    </source>
</reference>
<feature type="region of interest" description="Disordered" evidence="1">
    <location>
        <begin position="127"/>
        <end position="191"/>
    </location>
</feature>
<dbReference type="VEuPathDB" id="FungiDB:ASPGLDRAFT_52709"/>
<feature type="region of interest" description="Disordered" evidence="1">
    <location>
        <begin position="522"/>
        <end position="547"/>
    </location>
</feature>
<gene>
    <name evidence="2" type="ORF">ASPGLDRAFT_52709</name>
</gene>
<feature type="compositionally biased region" description="Polar residues" evidence="1">
    <location>
        <begin position="804"/>
        <end position="832"/>
    </location>
</feature>
<feature type="compositionally biased region" description="Pro residues" evidence="1">
    <location>
        <begin position="642"/>
        <end position="675"/>
    </location>
</feature>
<sequence>MAADPRDSGPAMEPPASTSSFSPALRHLHSSSSSTSSSPNRLPQGQFNFEYHIPLRKRALTASAQQHSSSSSSSSPAAAAAAAAHHPAPRRTISNSSTTAPVHVPQHRRSVPNFSLPHIAALSRKSSFQSPLSTLNQNSLHSPRPREVESPGDDALNPNASKRRRQSAVIFQDSAKNTMPTSTQTYVPYRPSFTADKSRALNGVDKQAQDPDETITSNTSREDIFLNIARSDPDRHNSLARSEFRRSRLGLSSGSLRSPTSRVHSNDNTPSPEQLRSSNSHAPLRSPLHATYGSVSYPHSSASAHPLEDHSRTRYAAVGSSSRSSIGLPRSRLSRASPDASPRTSSGADRRASWQDPPRIYPNPALSTIRSSRLPSSSETTERVRVEYPDKNRQDGTESTLSTNAPSTVWDELEDLKSRIRKLELTGKLPPSSQAAMSSASNSGGERPRTAATTATTLSSSPNHRRKESGPSAEPDTAPANPVHPLLQSALAKSKTVLGNDVYRTLEATATDATALSTILGSGSIPSSSASVINGYNPSDRQSRRKADSVCRGLTELCLALSDDYVKQHEPTAQEETVRVPQQNGHTHPEPSTPTLPLQRRETFEPEGIIRRRSSARVASRLESRRASMVNGNSPSYHQDDPPPLPDKPIPQQQPPQTPAAPPAQPQPQPEPQPEPQQTTTSTPKSRLNRLSTSFRTRRAQPEEENAENESSHNRTLSRAMTIATPATQPSRLAARQRLSQSFTSSQSIPNSPREPQTPQQQPPPPTHQRPTPTAQQQQQQEPQSVPRTPNLSQSAIPLRRSFISHTPTTSRSNIQSGSRRYGLSTFSSTTPIEADIPETPQQSTPAQAQAPTPSQTRIVAPSSKIAASYTPIQQNQSRSRANSLGTRRFGIRPRPMVNVDNVVNGYNNG</sequence>
<feature type="region of interest" description="Disordered" evidence="1">
    <location>
        <begin position="425"/>
        <end position="483"/>
    </location>
</feature>
<feature type="compositionally biased region" description="Low complexity" evidence="1">
    <location>
        <begin position="249"/>
        <end position="262"/>
    </location>
</feature>
<feature type="compositionally biased region" description="Polar residues" evidence="1">
    <location>
        <begin position="127"/>
        <end position="141"/>
    </location>
</feature>
<dbReference type="OrthoDB" id="5369729at2759"/>
<feature type="compositionally biased region" description="Polar residues" evidence="1">
    <location>
        <begin position="714"/>
        <end position="731"/>
    </location>
</feature>
<feature type="compositionally biased region" description="Basic and acidic residues" evidence="1">
    <location>
        <begin position="599"/>
        <end position="610"/>
    </location>
</feature>
<feature type="compositionally biased region" description="Low complexity" evidence="1">
    <location>
        <begin position="840"/>
        <end position="857"/>
    </location>
</feature>
<dbReference type="Proteomes" id="UP000184300">
    <property type="component" value="Unassembled WGS sequence"/>
</dbReference>
<proteinExistence type="predicted"/>
<evidence type="ECO:0000313" key="2">
    <source>
        <dbReference type="EMBL" id="OJJ79441.1"/>
    </source>
</evidence>
<feature type="compositionally biased region" description="Low complexity" evidence="1">
    <location>
        <begin position="769"/>
        <end position="784"/>
    </location>
</feature>
<dbReference type="AlphaFoldDB" id="A0A1L9V6C6"/>
<feature type="compositionally biased region" description="Low complexity" evidence="1">
    <location>
        <begin position="522"/>
        <end position="535"/>
    </location>
</feature>
<feature type="region of interest" description="Disordered" evidence="1">
    <location>
        <begin position="1"/>
        <end position="111"/>
    </location>
</feature>
<feature type="compositionally biased region" description="Low complexity" evidence="1">
    <location>
        <begin position="366"/>
        <end position="379"/>
    </location>
</feature>
<organism evidence="2 3">
    <name type="scientific">Aspergillus glaucus CBS 516.65</name>
    <dbReference type="NCBI Taxonomy" id="1160497"/>
    <lineage>
        <taxon>Eukaryota</taxon>
        <taxon>Fungi</taxon>
        <taxon>Dikarya</taxon>
        <taxon>Ascomycota</taxon>
        <taxon>Pezizomycotina</taxon>
        <taxon>Eurotiomycetes</taxon>
        <taxon>Eurotiomycetidae</taxon>
        <taxon>Eurotiales</taxon>
        <taxon>Aspergillaceae</taxon>
        <taxon>Aspergillus</taxon>
        <taxon>Aspergillus subgen. Aspergillus</taxon>
    </lineage>
</organism>
<evidence type="ECO:0000313" key="3">
    <source>
        <dbReference type="Proteomes" id="UP000184300"/>
    </source>
</evidence>
<keyword evidence="3" id="KW-1185">Reference proteome</keyword>
<feature type="compositionally biased region" description="Polar residues" evidence="1">
    <location>
        <begin position="174"/>
        <end position="186"/>
    </location>
</feature>
<feature type="compositionally biased region" description="Basic and acidic residues" evidence="1">
    <location>
        <begin position="380"/>
        <end position="396"/>
    </location>
</feature>
<evidence type="ECO:0008006" key="4">
    <source>
        <dbReference type="Google" id="ProtNLM"/>
    </source>
</evidence>
<dbReference type="RefSeq" id="XP_022396139.1">
    <property type="nucleotide sequence ID" value="XM_022547822.1"/>
</dbReference>